<evidence type="ECO:0000259" key="3">
    <source>
        <dbReference type="Pfam" id="PF00460"/>
    </source>
</evidence>
<dbReference type="AlphaFoldDB" id="A0A410DRI9"/>
<dbReference type="KEGG" id="cmah:C1I91_08570"/>
<keyword evidence="2" id="KW-0975">Bacterial flagellum</keyword>
<evidence type="ECO:0000259" key="4">
    <source>
        <dbReference type="Pfam" id="PF06429"/>
    </source>
</evidence>
<dbReference type="PROSITE" id="PS00588">
    <property type="entry name" value="FLAGELLA_BB_ROD"/>
    <property type="match status" value="1"/>
</dbReference>
<gene>
    <name evidence="6" type="primary">flgG</name>
    <name evidence="6" type="ORF">C1I91_08570</name>
</gene>
<accession>A0A410DRI9</accession>
<dbReference type="Proteomes" id="UP000286268">
    <property type="component" value="Chromosome"/>
</dbReference>
<evidence type="ECO:0000259" key="5">
    <source>
        <dbReference type="Pfam" id="PF22692"/>
    </source>
</evidence>
<dbReference type="GO" id="GO:0071978">
    <property type="term" value="P:bacterial-type flagellum-dependent swarming motility"/>
    <property type="evidence" value="ECO:0007669"/>
    <property type="project" value="TreeGrafter"/>
</dbReference>
<dbReference type="InterPro" id="IPR019776">
    <property type="entry name" value="Flagellar_basal_body_rod_CS"/>
</dbReference>
<dbReference type="InterPro" id="IPR001444">
    <property type="entry name" value="Flag_bb_rod_N"/>
</dbReference>
<keyword evidence="7" id="KW-1185">Reference proteome</keyword>
<dbReference type="PANTHER" id="PTHR30435">
    <property type="entry name" value="FLAGELLAR PROTEIN"/>
    <property type="match status" value="1"/>
</dbReference>
<dbReference type="Pfam" id="PF06429">
    <property type="entry name" value="Flg_bbr_C"/>
    <property type="match status" value="1"/>
</dbReference>
<keyword evidence="6" id="KW-0282">Flagellum</keyword>
<dbReference type="OrthoDB" id="9800375at2"/>
<reference evidence="6 7" key="1">
    <citation type="submission" date="2018-01" db="EMBL/GenBank/DDBJ databases">
        <title>Genome Sequencing and Assembly of Anaerobacter polyendosporus strain CT4.</title>
        <authorList>
            <person name="Tachaapaikoon C."/>
            <person name="Sutheeworapong S."/>
            <person name="Jenjaroenpun P."/>
            <person name="Wongsurawat T."/>
            <person name="Nookeaw I."/>
            <person name="Cheawchanlertfa P."/>
            <person name="Kosugi A."/>
            <person name="Cheevadhanarak S."/>
            <person name="Ratanakhanokchai K."/>
        </authorList>
    </citation>
    <scope>NUCLEOTIDE SEQUENCE [LARGE SCALE GENOMIC DNA]</scope>
    <source>
        <strain evidence="6 7">CT4</strain>
    </source>
</reference>
<feature type="domain" description="Flagellar hook protein FlgE/F/G-like D1" evidence="5">
    <location>
        <begin position="96"/>
        <end position="152"/>
    </location>
</feature>
<dbReference type="InterPro" id="IPR020013">
    <property type="entry name" value="Flagellar_FlgE/F/G"/>
</dbReference>
<dbReference type="Pfam" id="PF22692">
    <property type="entry name" value="LlgE_F_G_D1"/>
    <property type="match status" value="1"/>
</dbReference>
<dbReference type="Pfam" id="PF00460">
    <property type="entry name" value="Flg_bb_rod"/>
    <property type="match status" value="1"/>
</dbReference>
<dbReference type="PANTHER" id="PTHR30435:SF19">
    <property type="entry name" value="FLAGELLAR BASAL-BODY ROD PROTEIN FLGG"/>
    <property type="match status" value="1"/>
</dbReference>
<sequence length="257" mass="28117">MIRGLYTAVNAMVTLEAKQDVITSNMANANTNGYKSEDLKVKKFQDVLIQNKDKVVAGQNVKNTIGSLSLGATIDGTDVKFTQGDLSSTDKDTDMAIDGRGFFSVKRGNNTYFTRDGQFRVNTAGYLVTSEGDSVLGRNIKTGATEPINVGNGSFNVDNSNNVIVNGAPQYKIQTADFNDYKNLKKLGDNLYEASENPNYNAQVSVKQKTLEKSNVNIVNEMVNMMTVMRSFETTQKVVQTMDETLSKAANEIGSVR</sequence>
<dbReference type="GO" id="GO:0009425">
    <property type="term" value="C:bacterial-type flagellum basal body"/>
    <property type="evidence" value="ECO:0007669"/>
    <property type="project" value="UniProtKB-SubCell"/>
</dbReference>
<comment type="subcellular location">
    <subcellularLocation>
        <location evidence="2">Bacterial flagellum basal body</location>
    </subcellularLocation>
</comment>
<evidence type="ECO:0000313" key="6">
    <source>
        <dbReference type="EMBL" id="QAA31696.1"/>
    </source>
</evidence>
<protein>
    <submittedName>
        <fullName evidence="6">Flagellar basal body rod protein FlgG</fullName>
    </submittedName>
</protein>
<comment type="similarity">
    <text evidence="1 2">Belongs to the flagella basal body rod proteins family.</text>
</comment>
<feature type="domain" description="Flagellar basal body rod protein N-terminal" evidence="3">
    <location>
        <begin position="5"/>
        <end position="35"/>
    </location>
</feature>
<keyword evidence="6" id="KW-0966">Cell projection</keyword>
<dbReference type="InterPro" id="IPR053967">
    <property type="entry name" value="LlgE_F_G-like_D1"/>
</dbReference>
<evidence type="ECO:0000256" key="1">
    <source>
        <dbReference type="ARBA" id="ARBA00009677"/>
    </source>
</evidence>
<dbReference type="EMBL" id="CP025746">
    <property type="protein sequence ID" value="QAA31696.1"/>
    <property type="molecule type" value="Genomic_DNA"/>
</dbReference>
<dbReference type="SUPFAM" id="SSF117143">
    <property type="entry name" value="Flagellar hook protein flgE"/>
    <property type="match status" value="1"/>
</dbReference>
<proteinExistence type="inferred from homology"/>
<feature type="domain" description="Flagellar basal-body/hook protein C-terminal" evidence="4">
    <location>
        <begin position="208"/>
        <end position="251"/>
    </location>
</feature>
<name>A0A410DRI9_9CLOT</name>
<dbReference type="RefSeq" id="WP_128212508.1">
    <property type="nucleotide sequence ID" value="NZ_CP025746.1"/>
</dbReference>
<dbReference type="InterPro" id="IPR037925">
    <property type="entry name" value="FlgE/F/G-like"/>
</dbReference>
<dbReference type="InterPro" id="IPR010930">
    <property type="entry name" value="Flg_bb/hook_C_dom"/>
</dbReference>
<keyword evidence="6" id="KW-0969">Cilium</keyword>
<organism evidence="6 7">
    <name type="scientific">Clostridium manihotivorum</name>
    <dbReference type="NCBI Taxonomy" id="2320868"/>
    <lineage>
        <taxon>Bacteria</taxon>
        <taxon>Bacillati</taxon>
        <taxon>Bacillota</taxon>
        <taxon>Clostridia</taxon>
        <taxon>Eubacteriales</taxon>
        <taxon>Clostridiaceae</taxon>
        <taxon>Clostridium</taxon>
    </lineage>
</organism>
<dbReference type="NCBIfam" id="TIGR03506">
    <property type="entry name" value="FlgEFG_subfam"/>
    <property type="match status" value="1"/>
</dbReference>
<evidence type="ECO:0000313" key="7">
    <source>
        <dbReference type="Proteomes" id="UP000286268"/>
    </source>
</evidence>
<evidence type="ECO:0000256" key="2">
    <source>
        <dbReference type="RuleBase" id="RU362116"/>
    </source>
</evidence>